<feature type="compositionally biased region" description="Polar residues" evidence="5">
    <location>
        <begin position="308"/>
        <end position="326"/>
    </location>
</feature>
<dbReference type="PANTHER" id="PTHR32002">
    <property type="entry name" value="PROTEIN NLP8"/>
    <property type="match status" value="1"/>
</dbReference>
<evidence type="ECO:0000256" key="2">
    <source>
        <dbReference type="ARBA" id="ARBA00023125"/>
    </source>
</evidence>
<dbReference type="PROSITE" id="PS51519">
    <property type="entry name" value="RWP_RK"/>
    <property type="match status" value="1"/>
</dbReference>
<protein>
    <recommendedName>
        <fullName evidence="6">RWP-RK domain-containing protein</fullName>
    </recommendedName>
</protein>
<keyword evidence="8" id="KW-1185">Reference proteome</keyword>
<keyword evidence="1" id="KW-0805">Transcription regulation</keyword>
<dbReference type="STRING" id="33114.A0A2G2W1F4"/>
<feature type="region of interest" description="Disordered" evidence="5">
    <location>
        <begin position="308"/>
        <end position="333"/>
    </location>
</feature>
<keyword evidence="4" id="KW-0539">Nucleus</keyword>
<dbReference type="InterPro" id="IPR045012">
    <property type="entry name" value="NLP"/>
</dbReference>
<organism evidence="7 8">
    <name type="scientific">Capsicum baccatum</name>
    <name type="common">Peruvian pepper</name>
    <dbReference type="NCBI Taxonomy" id="33114"/>
    <lineage>
        <taxon>Eukaryota</taxon>
        <taxon>Viridiplantae</taxon>
        <taxon>Streptophyta</taxon>
        <taxon>Embryophyta</taxon>
        <taxon>Tracheophyta</taxon>
        <taxon>Spermatophyta</taxon>
        <taxon>Magnoliopsida</taxon>
        <taxon>eudicotyledons</taxon>
        <taxon>Gunneridae</taxon>
        <taxon>Pentapetalae</taxon>
        <taxon>asterids</taxon>
        <taxon>lamiids</taxon>
        <taxon>Solanales</taxon>
        <taxon>Solanaceae</taxon>
        <taxon>Solanoideae</taxon>
        <taxon>Capsiceae</taxon>
        <taxon>Capsicum</taxon>
    </lineage>
</organism>
<name>A0A2G2W1F4_CAPBA</name>
<dbReference type="EMBL" id="MLFT02000009">
    <property type="protein sequence ID" value="PHT39062.1"/>
    <property type="molecule type" value="Genomic_DNA"/>
</dbReference>
<evidence type="ECO:0000313" key="7">
    <source>
        <dbReference type="EMBL" id="PHT39062.1"/>
    </source>
</evidence>
<feature type="domain" description="RWP-RK" evidence="6">
    <location>
        <begin position="201"/>
        <end position="286"/>
    </location>
</feature>
<accession>A0A2G2W1F4</accession>
<evidence type="ECO:0000256" key="1">
    <source>
        <dbReference type="ARBA" id="ARBA00023015"/>
    </source>
</evidence>
<evidence type="ECO:0000259" key="6">
    <source>
        <dbReference type="PROSITE" id="PS51519"/>
    </source>
</evidence>
<evidence type="ECO:0000256" key="3">
    <source>
        <dbReference type="ARBA" id="ARBA00023163"/>
    </source>
</evidence>
<proteinExistence type="predicted"/>
<reference evidence="8" key="2">
    <citation type="journal article" date="2017" name="J. Anim. Genet.">
        <title>Multiple reference genome sequences of hot pepper reveal the massive evolution of plant disease resistance genes by retroduplication.</title>
        <authorList>
            <person name="Kim S."/>
            <person name="Park J."/>
            <person name="Yeom S.-I."/>
            <person name="Kim Y.-M."/>
            <person name="Seo E."/>
            <person name="Kim K.-T."/>
            <person name="Kim M.-S."/>
            <person name="Lee J.M."/>
            <person name="Cheong K."/>
            <person name="Shin H.-S."/>
            <person name="Kim S.-B."/>
            <person name="Han K."/>
            <person name="Lee J."/>
            <person name="Park M."/>
            <person name="Lee H.-A."/>
            <person name="Lee H.-Y."/>
            <person name="Lee Y."/>
            <person name="Oh S."/>
            <person name="Lee J.H."/>
            <person name="Choi E."/>
            <person name="Choi E."/>
            <person name="Lee S.E."/>
            <person name="Jeon J."/>
            <person name="Kim H."/>
            <person name="Choi G."/>
            <person name="Song H."/>
            <person name="Lee J."/>
            <person name="Lee S.-C."/>
            <person name="Kwon J.-K."/>
            <person name="Lee H.-Y."/>
            <person name="Koo N."/>
            <person name="Hong Y."/>
            <person name="Kim R.W."/>
            <person name="Kang W.-H."/>
            <person name="Huh J.H."/>
            <person name="Kang B.-C."/>
            <person name="Yang T.-J."/>
            <person name="Lee Y.-H."/>
            <person name="Bennetzen J.L."/>
            <person name="Choi D."/>
        </authorList>
    </citation>
    <scope>NUCLEOTIDE SEQUENCE [LARGE SCALE GENOMIC DNA]</scope>
    <source>
        <strain evidence="8">cv. PBC81</strain>
    </source>
</reference>
<sequence>MELEISSNMVVNPSISSPDSTFWQIQQVWEPDDMLYFDYSLLPPSPMEDFTLWNHSWSPPLPPPPHRQESARMKRAEFKAHFGRLAYEAFGKVMEELIRKVVKEEIKRFRRRCLEKPVKQQNIIGVRFEEKAYTAGTSQCMQFNAKCSAEESPRHIVPSWGDCALPVSFQQRSITEHVNLKRKVDTGPSGQDLTIFELGNKQKMNKKYKKTWRIGDSVSLEDLKEQFGKKREEAAESLNVSISTFKRICREHGISRWPSSKIKRERLLLSSLSCNGTDRVATNTQMRITKGLTSLASTFSVKSNQQKSWSSNLSVNDENGTSSNGNLLEKNENSDRENIMIQVEDSANQELVYIPQEFWPACDSLIPDVPTILSRLPRERMPAEDATQLISSAPGQQGERIARQIDMTSEISQLEKQHLGEEWFKCDLSVEDSSSYDSRNVSEPIQGHAIVDSTHMEVQPLLESVSTQPFNSFSCHENTAENTKLLFYNLIMSTLEDLIDPENETSMTKALPILADNLSLFSEEQAEQILELSVYFPTLVHSWREFSRSQTYNQKSLAEMGKIRYLAETSVKDEESLSIRYEELERKEQELMAQLEAVQKEKARIAEQRSEKSKQTKHLVSLAEEKAASSTKEKHMMKIATTKLNNLVDQWTKIQSFFT</sequence>
<evidence type="ECO:0000256" key="4">
    <source>
        <dbReference type="ARBA" id="ARBA00023242"/>
    </source>
</evidence>
<dbReference type="Proteomes" id="UP000224567">
    <property type="component" value="Unassembled WGS sequence"/>
</dbReference>
<evidence type="ECO:0000256" key="5">
    <source>
        <dbReference type="SAM" id="MobiDB-lite"/>
    </source>
</evidence>
<dbReference type="AlphaFoldDB" id="A0A2G2W1F4"/>
<comment type="caution">
    <text evidence="7">The sequence shown here is derived from an EMBL/GenBank/DDBJ whole genome shotgun (WGS) entry which is preliminary data.</text>
</comment>
<evidence type="ECO:0000313" key="8">
    <source>
        <dbReference type="Proteomes" id="UP000224567"/>
    </source>
</evidence>
<feature type="region of interest" description="Disordered" evidence="5">
    <location>
        <begin position="606"/>
        <end position="628"/>
    </location>
</feature>
<keyword evidence="2" id="KW-0238">DNA-binding</keyword>
<keyword evidence="3" id="KW-0804">Transcription</keyword>
<gene>
    <name evidence="7" type="ORF">CQW23_22635</name>
</gene>
<dbReference type="GO" id="GO:0003677">
    <property type="term" value="F:DNA binding"/>
    <property type="evidence" value="ECO:0007669"/>
    <property type="project" value="UniProtKB-KW"/>
</dbReference>
<reference evidence="7 8" key="1">
    <citation type="journal article" date="2017" name="Genome Biol.">
        <title>New reference genome sequences of hot pepper reveal the massive evolution of plant disease-resistance genes by retroduplication.</title>
        <authorList>
            <person name="Kim S."/>
            <person name="Park J."/>
            <person name="Yeom S.I."/>
            <person name="Kim Y.M."/>
            <person name="Seo E."/>
            <person name="Kim K.T."/>
            <person name="Kim M.S."/>
            <person name="Lee J.M."/>
            <person name="Cheong K."/>
            <person name="Shin H.S."/>
            <person name="Kim S.B."/>
            <person name="Han K."/>
            <person name="Lee J."/>
            <person name="Park M."/>
            <person name="Lee H.A."/>
            <person name="Lee H.Y."/>
            <person name="Lee Y."/>
            <person name="Oh S."/>
            <person name="Lee J.H."/>
            <person name="Choi E."/>
            <person name="Choi E."/>
            <person name="Lee S.E."/>
            <person name="Jeon J."/>
            <person name="Kim H."/>
            <person name="Choi G."/>
            <person name="Song H."/>
            <person name="Lee J."/>
            <person name="Lee S.C."/>
            <person name="Kwon J.K."/>
            <person name="Lee H.Y."/>
            <person name="Koo N."/>
            <person name="Hong Y."/>
            <person name="Kim R.W."/>
            <person name="Kang W.H."/>
            <person name="Huh J.H."/>
            <person name="Kang B.C."/>
            <person name="Yang T.J."/>
            <person name="Lee Y.H."/>
            <person name="Bennetzen J.L."/>
            <person name="Choi D."/>
        </authorList>
    </citation>
    <scope>NUCLEOTIDE SEQUENCE [LARGE SCALE GENOMIC DNA]</scope>
    <source>
        <strain evidence="8">cv. PBC81</strain>
    </source>
</reference>
<dbReference type="Pfam" id="PF02042">
    <property type="entry name" value="RWP-RK"/>
    <property type="match status" value="1"/>
</dbReference>
<dbReference type="GO" id="GO:0003700">
    <property type="term" value="F:DNA-binding transcription factor activity"/>
    <property type="evidence" value="ECO:0007669"/>
    <property type="project" value="InterPro"/>
</dbReference>
<dbReference type="PANTHER" id="PTHR32002:SF55">
    <property type="entry name" value="NODULE INCEPTION PROTEIN"/>
    <property type="match status" value="1"/>
</dbReference>
<dbReference type="InterPro" id="IPR003035">
    <property type="entry name" value="RWP-RK_dom"/>
</dbReference>
<dbReference type="OrthoDB" id="1303247at2759"/>